<evidence type="ECO:0000256" key="2">
    <source>
        <dbReference type="SAM" id="MobiDB-lite"/>
    </source>
</evidence>
<feature type="domain" description="CCHC-type" evidence="4">
    <location>
        <begin position="184"/>
        <end position="199"/>
    </location>
</feature>
<gene>
    <name evidence="6" type="primary">ZCCHC9</name>
    <name evidence="5" type="ORF">T4B_7853</name>
    <name evidence="6" type="ORF">T4C_6850</name>
</gene>
<dbReference type="PANTHER" id="PTHR46242">
    <property type="entry name" value="ZINC FINGER CCHC DOMAIN-CONTAINING PROTEIN 9 ZCCHC9"/>
    <property type="match status" value="1"/>
</dbReference>
<evidence type="ECO:0000313" key="5">
    <source>
        <dbReference type="EMBL" id="KRZ34164.1"/>
    </source>
</evidence>
<keyword evidence="1" id="KW-0479">Metal-binding</keyword>
<evidence type="ECO:0000256" key="3">
    <source>
        <dbReference type="SAM" id="SignalP"/>
    </source>
</evidence>
<feature type="signal peptide" evidence="3">
    <location>
        <begin position="1"/>
        <end position="15"/>
    </location>
</feature>
<dbReference type="GO" id="GO:0003676">
    <property type="term" value="F:nucleic acid binding"/>
    <property type="evidence" value="ECO:0007669"/>
    <property type="project" value="InterPro"/>
</dbReference>
<evidence type="ECO:0000256" key="1">
    <source>
        <dbReference type="PROSITE-ProRule" id="PRU00047"/>
    </source>
</evidence>
<keyword evidence="1" id="KW-0863">Zinc-finger</keyword>
<dbReference type="InterPro" id="IPR036875">
    <property type="entry name" value="Znf_CCHC_sf"/>
</dbReference>
<sequence length="286" mass="32593">LLLFLHLTKLKLCFNKEVCIVMAQVNTSKTKSIYRNMEKRKFKKFNWNRKEKKINYEIPDDSTGSFTDDESNVKNAALPKSGKKNSKQDMGFGAEEKIMYDKSKIVSDKRIKSILRKEERRVRRIKMKMQQTVCYCCRKKGHTLANCKRNNDSQKLGVCFKCGSLEHTLKNCKSKANGLPYAYCFVCNGHGHLAKSCKENPNGIYPNGGSCKKCGSIYHLVKDCEKHSNESSVVAASKLATFESADADLSPIKCEKSAKREKITVHVKYRQKKKAQANEIFFSLMA</sequence>
<dbReference type="AlphaFoldDB" id="A0A0V1KCU2"/>
<comment type="caution">
    <text evidence="6">The sequence shown here is derived from an EMBL/GenBank/DDBJ whole genome shotgun (WGS) entry which is preliminary data.</text>
</comment>
<dbReference type="Gene3D" id="4.10.60.10">
    <property type="entry name" value="Zinc finger, CCHC-type"/>
    <property type="match status" value="2"/>
</dbReference>
<dbReference type="EMBL" id="JYDS01000005">
    <property type="protein sequence ID" value="KRZ34164.1"/>
    <property type="molecule type" value="Genomic_DNA"/>
</dbReference>
<protein>
    <submittedName>
        <fullName evidence="6">Zinc finger CCHC domain-containing protein 9</fullName>
    </submittedName>
</protein>
<evidence type="ECO:0000313" key="7">
    <source>
        <dbReference type="Proteomes" id="UP000054805"/>
    </source>
</evidence>
<keyword evidence="3" id="KW-0732">Signal</keyword>
<dbReference type="GO" id="GO:0005730">
    <property type="term" value="C:nucleolus"/>
    <property type="evidence" value="ECO:0007669"/>
    <property type="project" value="TreeGrafter"/>
</dbReference>
<name>A0A0V1KCU2_TRIPS</name>
<dbReference type="SUPFAM" id="SSF57756">
    <property type="entry name" value="Retrovirus zinc finger-like domains"/>
    <property type="match status" value="2"/>
</dbReference>
<dbReference type="EMBL" id="JYDV01000004">
    <property type="protein sequence ID" value="KRZ45002.1"/>
    <property type="molecule type" value="Genomic_DNA"/>
</dbReference>
<feature type="region of interest" description="Disordered" evidence="2">
    <location>
        <begin position="64"/>
        <end position="89"/>
    </location>
</feature>
<dbReference type="PROSITE" id="PS50158">
    <property type="entry name" value="ZF_CCHC"/>
    <property type="match status" value="1"/>
</dbReference>
<feature type="non-terminal residue" evidence="6">
    <location>
        <position position="286"/>
    </location>
</feature>
<dbReference type="GO" id="GO:0008270">
    <property type="term" value="F:zinc ion binding"/>
    <property type="evidence" value="ECO:0007669"/>
    <property type="project" value="UniProtKB-KW"/>
</dbReference>
<keyword evidence="7" id="KW-1185">Reference proteome</keyword>
<proteinExistence type="predicted"/>
<dbReference type="Proteomes" id="UP000054826">
    <property type="component" value="Unassembled WGS sequence"/>
</dbReference>
<dbReference type="Proteomes" id="UP000054805">
    <property type="component" value="Unassembled WGS sequence"/>
</dbReference>
<feature type="chain" id="PRO_5011869529" evidence="3">
    <location>
        <begin position="16"/>
        <end position="286"/>
    </location>
</feature>
<reference evidence="7 8" key="1">
    <citation type="submission" date="2015-01" db="EMBL/GenBank/DDBJ databases">
        <title>Evolution of Trichinella species and genotypes.</title>
        <authorList>
            <person name="Korhonen P.K."/>
            <person name="Edoardo P."/>
            <person name="Giuseppe L.R."/>
            <person name="Gasser R.B."/>
        </authorList>
    </citation>
    <scope>NUCLEOTIDE SEQUENCE [LARGE SCALE GENOMIC DNA]</scope>
    <source>
        <strain evidence="6">ISS176</strain>
        <strain evidence="5">ISS588</strain>
    </source>
</reference>
<dbReference type="PANTHER" id="PTHR46242:SF1">
    <property type="entry name" value="ZINC FINGER CCHC DOMAIN-CONTAINING PROTEIN 9"/>
    <property type="match status" value="1"/>
</dbReference>
<dbReference type="InterPro" id="IPR001878">
    <property type="entry name" value="Znf_CCHC"/>
</dbReference>
<evidence type="ECO:0000259" key="4">
    <source>
        <dbReference type="PROSITE" id="PS50158"/>
    </source>
</evidence>
<keyword evidence="1" id="KW-0862">Zinc</keyword>
<accession>A0A0V1KCU2</accession>
<feature type="non-terminal residue" evidence="6">
    <location>
        <position position="1"/>
    </location>
</feature>
<dbReference type="InterPro" id="IPR042246">
    <property type="entry name" value="ZCCHC9"/>
</dbReference>
<dbReference type="SMART" id="SM00343">
    <property type="entry name" value="ZnF_C2HC"/>
    <property type="match status" value="4"/>
</dbReference>
<organism evidence="6 8">
    <name type="scientific">Trichinella pseudospiralis</name>
    <name type="common">Parasitic roundworm</name>
    <dbReference type="NCBI Taxonomy" id="6337"/>
    <lineage>
        <taxon>Eukaryota</taxon>
        <taxon>Metazoa</taxon>
        <taxon>Ecdysozoa</taxon>
        <taxon>Nematoda</taxon>
        <taxon>Enoplea</taxon>
        <taxon>Dorylaimia</taxon>
        <taxon>Trichinellida</taxon>
        <taxon>Trichinellidae</taxon>
        <taxon>Trichinella</taxon>
    </lineage>
</organism>
<evidence type="ECO:0000313" key="8">
    <source>
        <dbReference type="Proteomes" id="UP000054826"/>
    </source>
</evidence>
<evidence type="ECO:0000313" key="6">
    <source>
        <dbReference type="EMBL" id="KRZ45002.1"/>
    </source>
</evidence>
<dbReference type="GO" id="GO:0019899">
    <property type="term" value="F:enzyme binding"/>
    <property type="evidence" value="ECO:0007669"/>
    <property type="project" value="UniProtKB-ARBA"/>
</dbReference>
<dbReference type="Pfam" id="PF00098">
    <property type="entry name" value="zf-CCHC"/>
    <property type="match status" value="1"/>
</dbReference>